<dbReference type="RefSeq" id="WP_306038265.1">
    <property type="nucleotide sequence ID" value="NZ_CP132302.1"/>
</dbReference>
<evidence type="ECO:0000259" key="1">
    <source>
        <dbReference type="SMART" id="SM00943"/>
    </source>
</evidence>
<dbReference type="EMBL" id="CP132302">
    <property type="protein sequence ID" value="WLR98615.1"/>
    <property type="molecule type" value="Genomic_DNA"/>
</dbReference>
<evidence type="ECO:0000313" key="3">
    <source>
        <dbReference type="Proteomes" id="UP001234585"/>
    </source>
</evidence>
<proteinExistence type="predicted"/>
<organism evidence="2 3">
    <name type="scientific">Shinella sumterensis</name>
    <dbReference type="NCBI Taxonomy" id="1967501"/>
    <lineage>
        <taxon>Bacteria</taxon>
        <taxon>Pseudomonadati</taxon>
        <taxon>Pseudomonadota</taxon>
        <taxon>Alphaproteobacteria</taxon>
        <taxon>Hyphomicrobiales</taxon>
        <taxon>Rhizobiaceae</taxon>
        <taxon>Shinella</taxon>
    </lineage>
</organism>
<protein>
    <submittedName>
        <fullName evidence="2">AAA family ATPase</fullName>
    </submittedName>
</protein>
<accession>A0AA50CM83</accession>
<dbReference type="CDD" id="cd04859">
    <property type="entry name" value="Prim_Pol"/>
    <property type="match status" value="1"/>
</dbReference>
<dbReference type="InterPro" id="IPR027417">
    <property type="entry name" value="P-loop_NTPase"/>
</dbReference>
<dbReference type="SUPFAM" id="SSF52540">
    <property type="entry name" value="P-loop containing nucleoside triphosphate hydrolases"/>
    <property type="match status" value="1"/>
</dbReference>
<reference evidence="2 3" key="1">
    <citation type="submission" date="2023-08" db="EMBL/GenBank/DDBJ databases">
        <title>Pathogen: clinical or host-associated sample.</title>
        <authorList>
            <person name="Hergert J."/>
            <person name="Casey R."/>
            <person name="Wagner J."/>
            <person name="Young E.L."/>
            <person name="Oakeson K.F."/>
        </authorList>
    </citation>
    <scope>NUCLEOTIDE SEQUENCE [LARGE SCALE GENOMIC DNA]</scope>
    <source>
        <strain evidence="2 3">1760953</strain>
    </source>
</reference>
<name>A0AA50CM83_9HYPH</name>
<dbReference type="Proteomes" id="UP001234585">
    <property type="component" value="Chromosome"/>
</dbReference>
<dbReference type="SUPFAM" id="SSF56747">
    <property type="entry name" value="Prim-pol domain"/>
    <property type="match status" value="1"/>
</dbReference>
<gene>
    <name evidence="2" type="ORF">Q9313_06180</name>
</gene>
<dbReference type="Gene3D" id="3.40.50.300">
    <property type="entry name" value="P-loop containing nucleotide triphosphate hydrolases"/>
    <property type="match status" value="1"/>
</dbReference>
<sequence length="735" mass="79139">MPQINTAEQSELSPTEIRLRLLENGYLPIPVDGKRPRISGWSSLQSGPADIKSWERAYADHRNTGILTGNVVAIDIDALDEGVCEQLVGRLLEIRDAGLAPCRTGKAPKTLFVFRSDAPRQKQKTGEYLVNGQKCQIEVLAAGQQFVGFGIHPDTEQPYLWSGGDLLSIPFADLPEIAATDLDAFLSDAEVILAAAGTPARAPKPKREATPPGETFWRRVNSAALASPELWVRDVFPSAKQEPGTGAWRVTSADLGRGLQEDISIHTDGIRDFGTEETETPISIVQKWGGQQTPRDAAFWLCDRLGHDPEEYGWHRQDLGVRMTLGATWEVSAAANDDGPALAPALSIFDWTVDRFVGAAPPVEYLVDGVIPMGVPGMVSAAGDTGKSYALLELHRRVAFGSNQFASPIFGGKVVTEGTSVMITSEDDANEVHRRIAALDEKEQRYTAAGKRMIIVPLPSAGGARAFWKEDRKRGLLETDDYRGICDQLLSIPDLRLITFDPLASFAHLPLNEDPTAGQFVCSSLARLASETKATVLVAHHMRKSKSPIETLSDAREAIRGSTALVDGLRLAYAMWPADEVRAKRVCKSLGIAFEANKVVLGGVVKANGAARRAMSTYARNEAGLLIDRSAGLGASAPAQGDLRAALVISVEAAAAAGAPFTKTGANGLFELRERLPEELRRMGKARLDALAADALERGEIVRVAARGEKTAKWLDVPTGMFAAGIGTFTAGMPR</sequence>
<evidence type="ECO:0000313" key="2">
    <source>
        <dbReference type="EMBL" id="WLR98615.1"/>
    </source>
</evidence>
<keyword evidence="3" id="KW-1185">Reference proteome</keyword>
<dbReference type="InterPro" id="IPR015330">
    <property type="entry name" value="DNA_primase/pol_bifunc_N"/>
</dbReference>
<feature type="domain" description="DNA primase/polymerase bifunctional N-terminal" evidence="1">
    <location>
        <begin position="18"/>
        <end position="178"/>
    </location>
</feature>
<dbReference type="Pfam" id="PF09250">
    <property type="entry name" value="Prim-Pol"/>
    <property type="match status" value="1"/>
</dbReference>
<dbReference type="Pfam" id="PF13481">
    <property type="entry name" value="AAA_25"/>
    <property type="match status" value="1"/>
</dbReference>
<dbReference type="AlphaFoldDB" id="A0AA50CM83"/>
<dbReference type="SMART" id="SM00943">
    <property type="entry name" value="Prim-Pol"/>
    <property type="match status" value="1"/>
</dbReference>